<dbReference type="Proteomes" id="UP000774804">
    <property type="component" value="Unassembled WGS sequence"/>
</dbReference>
<dbReference type="SUPFAM" id="SSF53098">
    <property type="entry name" value="Ribonuclease H-like"/>
    <property type="match status" value="1"/>
</dbReference>
<dbReference type="Proteomes" id="UP000736787">
    <property type="component" value="Unassembled WGS sequence"/>
</dbReference>
<protein>
    <recommendedName>
        <fullName evidence="1">Integrase catalytic domain-containing protein</fullName>
    </recommendedName>
</protein>
<dbReference type="GO" id="GO:0015074">
    <property type="term" value="P:DNA integration"/>
    <property type="evidence" value="ECO:0007669"/>
    <property type="project" value="InterPro"/>
</dbReference>
<reference evidence="8 9" key="1">
    <citation type="submission" date="2018-01" db="EMBL/GenBank/DDBJ databases">
        <title>Draft genome of the strawberry crown rot pathogen Phytophthora cactorum.</title>
        <authorList>
            <person name="Armitage A.D."/>
            <person name="Lysoe E."/>
            <person name="Nellist C.F."/>
            <person name="Harrison R.J."/>
            <person name="Brurberg M.B."/>
        </authorList>
    </citation>
    <scope>NUCLEOTIDE SEQUENCE [LARGE SCALE GENOMIC DNA]</scope>
    <source>
        <strain evidence="8 9">10300</strain>
    </source>
</reference>
<evidence type="ECO:0000259" key="1">
    <source>
        <dbReference type="PROSITE" id="PS50994"/>
    </source>
</evidence>
<dbReference type="Proteomes" id="UP000251314">
    <property type="component" value="Unassembled WGS sequence"/>
</dbReference>
<dbReference type="InterPro" id="IPR012337">
    <property type="entry name" value="RNaseH-like_sf"/>
</dbReference>
<dbReference type="OrthoDB" id="125732at2759"/>
<dbReference type="GO" id="GO:0003676">
    <property type="term" value="F:nucleic acid binding"/>
    <property type="evidence" value="ECO:0007669"/>
    <property type="project" value="InterPro"/>
</dbReference>
<proteinExistence type="predicted"/>
<evidence type="ECO:0000313" key="3">
    <source>
        <dbReference type="EMBL" id="KAG2942752.1"/>
    </source>
</evidence>
<dbReference type="InterPro" id="IPR036397">
    <property type="entry name" value="RNaseH_sf"/>
</dbReference>
<gene>
    <name evidence="7" type="ORF">JG687_00001446</name>
    <name evidence="8" type="ORF">PC110_g1214</name>
    <name evidence="2" type="ORF">PC113_g5111</name>
    <name evidence="3" type="ORF">PC115_g1282</name>
    <name evidence="4" type="ORF">PC117_g1960</name>
    <name evidence="5" type="ORF">PC118_g4668</name>
    <name evidence="6" type="ORF">PC129_g3441</name>
</gene>
<organism evidence="8 9">
    <name type="scientific">Phytophthora cactorum</name>
    <dbReference type="NCBI Taxonomy" id="29920"/>
    <lineage>
        <taxon>Eukaryota</taxon>
        <taxon>Sar</taxon>
        <taxon>Stramenopiles</taxon>
        <taxon>Oomycota</taxon>
        <taxon>Peronosporomycetes</taxon>
        <taxon>Peronosporales</taxon>
        <taxon>Peronosporaceae</taxon>
        <taxon>Phytophthora</taxon>
    </lineage>
</organism>
<evidence type="ECO:0000313" key="4">
    <source>
        <dbReference type="EMBL" id="KAG2953501.1"/>
    </source>
</evidence>
<comment type="caution">
    <text evidence="8">The sequence shown here is derived from an EMBL/GenBank/DDBJ whole genome shotgun (WGS) entry which is preliminary data.</text>
</comment>
<dbReference type="AlphaFoldDB" id="A0A329T1G7"/>
<evidence type="ECO:0000313" key="6">
    <source>
        <dbReference type="EMBL" id="KAG3225963.1"/>
    </source>
</evidence>
<dbReference type="EMBL" id="RCMV01000070">
    <property type="protein sequence ID" value="KAG3225963.1"/>
    <property type="molecule type" value="Genomic_DNA"/>
</dbReference>
<dbReference type="Proteomes" id="UP000735874">
    <property type="component" value="Unassembled WGS sequence"/>
</dbReference>
<dbReference type="VEuPathDB" id="FungiDB:PC110_g1214"/>
<dbReference type="EMBL" id="RCMI01000015">
    <property type="protein sequence ID" value="KAG2942752.1"/>
    <property type="molecule type" value="Genomic_DNA"/>
</dbReference>
<dbReference type="EMBL" id="RCML01000089">
    <property type="protein sequence ID" value="KAG2992272.1"/>
    <property type="molecule type" value="Genomic_DNA"/>
</dbReference>
<dbReference type="Proteomes" id="UP000688947">
    <property type="component" value="Unassembled WGS sequence"/>
</dbReference>
<dbReference type="EMBL" id="JAENGZ010000034">
    <property type="protein sequence ID" value="KAG6972484.1"/>
    <property type="molecule type" value="Genomic_DNA"/>
</dbReference>
<dbReference type="Proteomes" id="UP000760860">
    <property type="component" value="Unassembled WGS sequence"/>
</dbReference>
<dbReference type="EMBL" id="RCMK01000024">
    <property type="protein sequence ID" value="KAG2953501.1"/>
    <property type="molecule type" value="Genomic_DNA"/>
</dbReference>
<evidence type="ECO:0000313" key="9">
    <source>
        <dbReference type="Proteomes" id="UP000251314"/>
    </source>
</evidence>
<name>A0A329T1G7_9STRA</name>
<sequence>MNTSDRSGQGLYEVITRLLVGRDLDDFNNKVFRAEDDGAELSRVIVIAMRVLTGRHCPLGTRDMLHEEIKALRKSRNMTVSNYIFKLEDLVSLERWILVDDGNAMGEAEQCRHFSAGMPPDWQMHVVPQQACWTNLRDLQQRYLQIERIKSNKLEDGNLPANTTEIRPWVEIAVDIIGPFGPQRWWAMTIIDTSTMLVEIAAISDCSSAEAARIVNQWWYNRYPRPERCICSHGVEFRVEFQELLQGYAVQRLSTTKNPRANEVIGQVCRTIDDKLRSEQVFTRVEWEKCLSAVMFSFRDQHHMVMSPTPGQAAFGRDMLFDIPAKVSSRLQQEPKDTQAHRTNCQEDDERIFHEYGPDDLVLVAMSDRRTPNTQPYRECPQ</sequence>
<reference evidence="2" key="2">
    <citation type="submission" date="2018-10" db="EMBL/GenBank/DDBJ databases">
        <title>Effector identification in a new, highly contiguous assembly of the strawberry crown rot pathogen Phytophthora cactorum.</title>
        <authorList>
            <person name="Armitage A.D."/>
            <person name="Nellist C.F."/>
            <person name="Bates H."/>
            <person name="Vickerstaff R.J."/>
            <person name="Harrison R.J."/>
        </authorList>
    </citation>
    <scope>NUCLEOTIDE SEQUENCE</scope>
    <source>
        <strain evidence="2">15-7</strain>
        <strain evidence="3">4032</strain>
        <strain evidence="4">4040</strain>
        <strain evidence="5">P415</strain>
        <strain evidence="6">P421</strain>
    </source>
</reference>
<evidence type="ECO:0000313" key="2">
    <source>
        <dbReference type="EMBL" id="KAG2863848.1"/>
    </source>
</evidence>
<evidence type="ECO:0000313" key="8">
    <source>
        <dbReference type="EMBL" id="RAW42601.1"/>
    </source>
</evidence>
<dbReference type="EMBL" id="RCMG01000095">
    <property type="protein sequence ID" value="KAG2863848.1"/>
    <property type="molecule type" value="Genomic_DNA"/>
</dbReference>
<dbReference type="Proteomes" id="UP000697107">
    <property type="component" value="Unassembled WGS sequence"/>
</dbReference>
<accession>A0A329T1G7</accession>
<reference evidence="7" key="3">
    <citation type="submission" date="2021-01" db="EMBL/GenBank/DDBJ databases">
        <title>Phytophthora aleatoria, a newly-described species from Pinus radiata is distinct from Phytophthora cactorum isolates based on comparative genomics.</title>
        <authorList>
            <person name="Mcdougal R."/>
            <person name="Panda P."/>
            <person name="Williams N."/>
            <person name="Studholme D.J."/>
        </authorList>
    </citation>
    <scope>NUCLEOTIDE SEQUENCE</scope>
    <source>
        <strain evidence="7">NZFS 3830</strain>
    </source>
</reference>
<evidence type="ECO:0000313" key="7">
    <source>
        <dbReference type="EMBL" id="KAG6972484.1"/>
    </source>
</evidence>
<evidence type="ECO:0000313" key="5">
    <source>
        <dbReference type="EMBL" id="KAG2992272.1"/>
    </source>
</evidence>
<feature type="domain" description="Integrase catalytic" evidence="1">
    <location>
        <begin position="164"/>
        <end position="318"/>
    </location>
</feature>
<dbReference type="InterPro" id="IPR001584">
    <property type="entry name" value="Integrase_cat-core"/>
</dbReference>
<dbReference type="Gene3D" id="3.30.420.10">
    <property type="entry name" value="Ribonuclease H-like superfamily/Ribonuclease H"/>
    <property type="match status" value="1"/>
</dbReference>
<dbReference type="PROSITE" id="PS50994">
    <property type="entry name" value="INTEGRASE"/>
    <property type="match status" value="1"/>
</dbReference>
<keyword evidence="9" id="KW-1185">Reference proteome</keyword>
<dbReference type="EMBL" id="MJFZ01000013">
    <property type="protein sequence ID" value="RAW42601.1"/>
    <property type="molecule type" value="Genomic_DNA"/>
</dbReference>